<feature type="domain" description="J" evidence="3">
    <location>
        <begin position="1"/>
        <end position="61"/>
    </location>
</feature>
<dbReference type="InterPro" id="IPR018253">
    <property type="entry name" value="DnaJ_domain_CS"/>
</dbReference>
<reference evidence="4" key="1">
    <citation type="submission" date="2021-02" db="EMBL/GenBank/DDBJ databases">
        <authorList>
            <person name="Dougan E. K."/>
            <person name="Rhodes N."/>
            <person name="Thang M."/>
            <person name="Chan C."/>
        </authorList>
    </citation>
    <scope>NUCLEOTIDE SEQUENCE</scope>
</reference>
<dbReference type="SUPFAM" id="SSF52833">
    <property type="entry name" value="Thioredoxin-like"/>
    <property type="match status" value="1"/>
</dbReference>
<dbReference type="PRINTS" id="PR00625">
    <property type="entry name" value="JDOMAIN"/>
</dbReference>
<keyword evidence="1" id="KW-0143">Chaperone</keyword>
<keyword evidence="5" id="KW-1185">Reference proteome</keyword>
<dbReference type="InterPro" id="IPR036869">
    <property type="entry name" value="J_dom_sf"/>
</dbReference>
<evidence type="ECO:0000313" key="4">
    <source>
        <dbReference type="EMBL" id="CAE7677807.1"/>
    </source>
</evidence>
<dbReference type="PROSITE" id="PS50076">
    <property type="entry name" value="DNAJ_2"/>
    <property type="match status" value="1"/>
</dbReference>
<dbReference type="Gene3D" id="3.40.30.10">
    <property type="entry name" value="Glutaredoxin"/>
    <property type="match status" value="1"/>
</dbReference>
<evidence type="ECO:0000256" key="1">
    <source>
        <dbReference type="ARBA" id="ARBA00023186"/>
    </source>
</evidence>
<protein>
    <submittedName>
        <fullName evidence="4">DnaJ protein</fullName>
    </submittedName>
</protein>
<dbReference type="EMBL" id="CAJNIZ010044091">
    <property type="protein sequence ID" value="CAE7677807.1"/>
    <property type="molecule type" value="Genomic_DNA"/>
</dbReference>
<dbReference type="PROSITE" id="PS00636">
    <property type="entry name" value="DNAJ_1"/>
    <property type="match status" value="1"/>
</dbReference>
<gene>
    <name evidence="4" type="primary">dnaJ</name>
    <name evidence="4" type="ORF">SPIL2461_LOCUS18820</name>
</gene>
<dbReference type="SMART" id="SM00271">
    <property type="entry name" value="DnaJ"/>
    <property type="match status" value="1"/>
</dbReference>
<accession>A0A812WJE0</accession>
<dbReference type="GO" id="GO:0005783">
    <property type="term" value="C:endoplasmic reticulum"/>
    <property type="evidence" value="ECO:0007669"/>
    <property type="project" value="TreeGrafter"/>
</dbReference>
<dbReference type="SUPFAM" id="SSF46565">
    <property type="entry name" value="Chaperone J-domain"/>
    <property type="match status" value="1"/>
</dbReference>
<comment type="caution">
    <text evidence="4">The sequence shown here is derived from an EMBL/GenBank/DDBJ whole genome shotgun (WGS) entry which is preliminary data.</text>
</comment>
<dbReference type="OrthoDB" id="10250354at2759"/>
<keyword evidence="2" id="KW-0472">Membrane</keyword>
<evidence type="ECO:0000313" key="5">
    <source>
        <dbReference type="Proteomes" id="UP000649617"/>
    </source>
</evidence>
<dbReference type="InterPro" id="IPR036249">
    <property type="entry name" value="Thioredoxin-like_sf"/>
</dbReference>
<sequence>MPTCIRRQAEIAKAYKVLALRYHPDKNQDRIKDAEVGFKRISEAYSVLRDPQKRAEYDRTGGTRSYVSYDEAEQMWRQFAREGGQQVEEDATPNPEQNRRKVMAWLFVLGLLLLVAPNLLIQVLPGLTAAVIGIALLTRRENASKWAWCALALLLASYVAPWAWRVRSSFEPMQGAQLHGLGESDSSVPVGTPNSGEEVVLSDGQFLRVADPAHRNGPVSEGWQQRMLAEMTDAVKKGQEQVLMVFSREGCPWCQRQLPVLQAMIAKRAGLGGAADVEAQPAFLAPSPGTAAVGMAPPPMSLDSAPLRVFIFYAEEFPYVAQTFKVEAFPTHIAWGPPGVPPLAAQGFLDEQNLEQLLHEVAVAEPQEEPSQTG</sequence>
<dbReference type="CDD" id="cd06257">
    <property type="entry name" value="DnaJ"/>
    <property type="match status" value="1"/>
</dbReference>
<dbReference type="GO" id="GO:0036503">
    <property type="term" value="P:ERAD pathway"/>
    <property type="evidence" value="ECO:0007669"/>
    <property type="project" value="TreeGrafter"/>
</dbReference>
<keyword evidence="2" id="KW-0812">Transmembrane</keyword>
<dbReference type="Pfam" id="PF00226">
    <property type="entry name" value="DnaJ"/>
    <property type="match status" value="1"/>
</dbReference>
<dbReference type="PANTHER" id="PTHR44360:SF1">
    <property type="entry name" value="DNAJ HOMOLOG SUBFAMILY B MEMBER 9"/>
    <property type="match status" value="1"/>
</dbReference>
<dbReference type="Proteomes" id="UP000649617">
    <property type="component" value="Unassembled WGS sequence"/>
</dbReference>
<feature type="transmembrane region" description="Helical" evidence="2">
    <location>
        <begin position="104"/>
        <end position="137"/>
    </location>
</feature>
<dbReference type="GO" id="GO:0051087">
    <property type="term" value="F:protein-folding chaperone binding"/>
    <property type="evidence" value="ECO:0007669"/>
    <property type="project" value="TreeGrafter"/>
</dbReference>
<dbReference type="AlphaFoldDB" id="A0A812WJE0"/>
<name>A0A812WJE0_SYMPI</name>
<dbReference type="GO" id="GO:0051787">
    <property type="term" value="F:misfolded protein binding"/>
    <property type="evidence" value="ECO:0007669"/>
    <property type="project" value="TreeGrafter"/>
</dbReference>
<keyword evidence="2" id="KW-1133">Transmembrane helix</keyword>
<proteinExistence type="predicted"/>
<dbReference type="InterPro" id="IPR001623">
    <property type="entry name" value="DnaJ_domain"/>
</dbReference>
<evidence type="ECO:0000259" key="3">
    <source>
        <dbReference type="PROSITE" id="PS50076"/>
    </source>
</evidence>
<dbReference type="Gene3D" id="1.10.287.110">
    <property type="entry name" value="DnaJ domain"/>
    <property type="match status" value="1"/>
</dbReference>
<dbReference type="PANTHER" id="PTHR44360">
    <property type="entry name" value="DNAJ HOMOLOG SUBFAMILY B MEMBER 9"/>
    <property type="match status" value="1"/>
</dbReference>
<dbReference type="InterPro" id="IPR051948">
    <property type="entry name" value="Hsp70_co-chaperone_J-domain"/>
</dbReference>
<organism evidence="4 5">
    <name type="scientific">Symbiodinium pilosum</name>
    <name type="common">Dinoflagellate</name>
    <dbReference type="NCBI Taxonomy" id="2952"/>
    <lineage>
        <taxon>Eukaryota</taxon>
        <taxon>Sar</taxon>
        <taxon>Alveolata</taxon>
        <taxon>Dinophyceae</taxon>
        <taxon>Suessiales</taxon>
        <taxon>Symbiodiniaceae</taxon>
        <taxon>Symbiodinium</taxon>
    </lineage>
</organism>
<evidence type="ECO:0000256" key="2">
    <source>
        <dbReference type="SAM" id="Phobius"/>
    </source>
</evidence>